<gene>
    <name evidence="2" type="ORF">DOTSEDRAFT_83021</name>
</gene>
<feature type="compositionally biased region" description="Basic and acidic residues" evidence="1">
    <location>
        <begin position="117"/>
        <end position="130"/>
    </location>
</feature>
<reference evidence="3" key="1">
    <citation type="journal article" date="2012" name="PLoS Genet.">
        <title>The genomes of the fungal plant pathogens Cladosporium fulvum and Dothistroma septosporum reveal adaptation to different hosts and lifestyles but also signatures of common ancestry.</title>
        <authorList>
            <person name="de Wit P.J.G.M."/>
            <person name="van der Burgt A."/>
            <person name="Oekmen B."/>
            <person name="Stergiopoulos I."/>
            <person name="Abd-Elsalam K.A."/>
            <person name="Aerts A.L."/>
            <person name="Bahkali A.H."/>
            <person name="Beenen H.G."/>
            <person name="Chettri P."/>
            <person name="Cox M.P."/>
            <person name="Datema E."/>
            <person name="de Vries R.P."/>
            <person name="Dhillon B."/>
            <person name="Ganley A.R."/>
            <person name="Griffiths S.A."/>
            <person name="Guo Y."/>
            <person name="Hamelin R.C."/>
            <person name="Henrissat B."/>
            <person name="Kabir M.S."/>
            <person name="Jashni M.K."/>
            <person name="Kema G."/>
            <person name="Klaubauf S."/>
            <person name="Lapidus A."/>
            <person name="Levasseur A."/>
            <person name="Lindquist E."/>
            <person name="Mehrabi R."/>
            <person name="Ohm R.A."/>
            <person name="Owen T.J."/>
            <person name="Salamov A."/>
            <person name="Schwelm A."/>
            <person name="Schijlen E."/>
            <person name="Sun H."/>
            <person name="van den Burg H.A."/>
            <person name="van Ham R.C.H.J."/>
            <person name="Zhang S."/>
            <person name="Goodwin S.B."/>
            <person name="Grigoriev I.V."/>
            <person name="Collemare J."/>
            <person name="Bradshaw R.E."/>
        </authorList>
    </citation>
    <scope>NUCLEOTIDE SEQUENCE [LARGE SCALE GENOMIC DNA]</scope>
    <source>
        <strain evidence="3">NZE10 / CBS 128990</strain>
    </source>
</reference>
<dbReference type="HOGENOM" id="CLU_1938106_0_0_1"/>
<dbReference type="OrthoDB" id="3649946at2759"/>
<feature type="compositionally biased region" description="Gly residues" evidence="1">
    <location>
        <begin position="1"/>
        <end position="10"/>
    </location>
</feature>
<evidence type="ECO:0000256" key="1">
    <source>
        <dbReference type="SAM" id="MobiDB-lite"/>
    </source>
</evidence>
<feature type="region of interest" description="Disordered" evidence="1">
    <location>
        <begin position="1"/>
        <end position="130"/>
    </location>
</feature>
<dbReference type="OMA" id="RIKHRMG"/>
<reference evidence="2 3" key="2">
    <citation type="journal article" date="2012" name="PLoS Pathog.">
        <title>Diverse lifestyles and strategies of plant pathogenesis encoded in the genomes of eighteen Dothideomycetes fungi.</title>
        <authorList>
            <person name="Ohm R.A."/>
            <person name="Feau N."/>
            <person name="Henrissat B."/>
            <person name="Schoch C.L."/>
            <person name="Horwitz B.A."/>
            <person name="Barry K.W."/>
            <person name="Condon B.J."/>
            <person name="Copeland A.C."/>
            <person name="Dhillon B."/>
            <person name="Glaser F."/>
            <person name="Hesse C.N."/>
            <person name="Kosti I."/>
            <person name="LaButti K."/>
            <person name="Lindquist E.A."/>
            <person name="Lucas S."/>
            <person name="Salamov A.A."/>
            <person name="Bradshaw R.E."/>
            <person name="Ciuffetti L."/>
            <person name="Hamelin R.C."/>
            <person name="Kema G.H.J."/>
            <person name="Lawrence C."/>
            <person name="Scott J.A."/>
            <person name="Spatafora J.W."/>
            <person name="Turgeon B.G."/>
            <person name="de Wit P.J.G.M."/>
            <person name="Zhong S."/>
            <person name="Goodwin S.B."/>
            <person name="Grigoriev I.V."/>
        </authorList>
    </citation>
    <scope>NUCLEOTIDE SEQUENCE [LARGE SCALE GENOMIC DNA]</scope>
    <source>
        <strain evidence="3">NZE10 / CBS 128990</strain>
    </source>
</reference>
<dbReference type="AlphaFoldDB" id="M2WJL9"/>
<protein>
    <submittedName>
        <fullName evidence="2">Uncharacterized protein</fullName>
    </submittedName>
</protein>
<feature type="compositionally biased region" description="Low complexity" evidence="1">
    <location>
        <begin position="30"/>
        <end position="42"/>
    </location>
</feature>
<name>M2WJL9_DOTSN</name>
<dbReference type="EMBL" id="KB446545">
    <property type="protein sequence ID" value="EME39163.1"/>
    <property type="molecule type" value="Genomic_DNA"/>
</dbReference>
<dbReference type="Proteomes" id="UP000016933">
    <property type="component" value="Unassembled WGS sequence"/>
</dbReference>
<organism evidence="2 3">
    <name type="scientific">Dothistroma septosporum (strain NZE10 / CBS 128990)</name>
    <name type="common">Red band needle blight fungus</name>
    <name type="synonym">Mycosphaerella pini</name>
    <dbReference type="NCBI Taxonomy" id="675120"/>
    <lineage>
        <taxon>Eukaryota</taxon>
        <taxon>Fungi</taxon>
        <taxon>Dikarya</taxon>
        <taxon>Ascomycota</taxon>
        <taxon>Pezizomycotina</taxon>
        <taxon>Dothideomycetes</taxon>
        <taxon>Dothideomycetidae</taxon>
        <taxon>Mycosphaerellales</taxon>
        <taxon>Mycosphaerellaceae</taxon>
        <taxon>Dothistroma</taxon>
    </lineage>
</organism>
<feature type="compositionally biased region" description="Basic and acidic residues" evidence="1">
    <location>
        <begin position="58"/>
        <end position="71"/>
    </location>
</feature>
<proteinExistence type="predicted"/>
<sequence length="130" mass="13666">MNGISTGGTGAETILGGNNTRILDPTNMPSKQASAARAKSQQVMEALRSGEPGAADRLMGDEPPKDRDGLLKRIKHRMGGGLKGEKTQNGFDATEKNELTKGTSLDDGYSVMTDESVMSRDGGKGDGVIR</sequence>
<accession>M2WJL9</accession>
<evidence type="ECO:0000313" key="3">
    <source>
        <dbReference type="Proteomes" id="UP000016933"/>
    </source>
</evidence>
<keyword evidence="3" id="KW-1185">Reference proteome</keyword>
<evidence type="ECO:0000313" key="2">
    <source>
        <dbReference type="EMBL" id="EME39163.1"/>
    </source>
</evidence>